<dbReference type="InterPro" id="IPR022237">
    <property type="entry name" value="PsiD-like"/>
</dbReference>
<dbReference type="InterPro" id="IPR003817">
    <property type="entry name" value="PS_Dcarbxylase"/>
</dbReference>
<dbReference type="GO" id="GO:0005739">
    <property type="term" value="C:mitochondrion"/>
    <property type="evidence" value="ECO:0007669"/>
    <property type="project" value="TreeGrafter"/>
</dbReference>
<dbReference type="PANTHER" id="PTHR10067">
    <property type="entry name" value="PHOSPHATIDYLSERINE DECARBOXYLASE"/>
    <property type="match status" value="1"/>
</dbReference>
<proteinExistence type="predicted"/>
<dbReference type="AlphaFoldDB" id="A0A1X7TPG4"/>
<keyword evidence="1" id="KW-0210">Decarboxylase</keyword>
<evidence type="ECO:0000259" key="3">
    <source>
        <dbReference type="Pfam" id="PF12588"/>
    </source>
</evidence>
<name>A0A1X7TPG4_AMPQE</name>
<dbReference type="GO" id="GO:0006646">
    <property type="term" value="P:phosphatidylethanolamine biosynthetic process"/>
    <property type="evidence" value="ECO:0007669"/>
    <property type="project" value="TreeGrafter"/>
</dbReference>
<dbReference type="eggNOG" id="KOG2419">
    <property type="taxonomic scope" value="Eukaryota"/>
</dbReference>
<evidence type="ECO:0000256" key="1">
    <source>
        <dbReference type="ARBA" id="ARBA00022793"/>
    </source>
</evidence>
<keyword evidence="2" id="KW-0456">Lyase</keyword>
<dbReference type="STRING" id="400682.A0A1X7TPG4"/>
<organism evidence="4">
    <name type="scientific">Amphimedon queenslandica</name>
    <name type="common">Sponge</name>
    <dbReference type="NCBI Taxonomy" id="400682"/>
    <lineage>
        <taxon>Eukaryota</taxon>
        <taxon>Metazoa</taxon>
        <taxon>Porifera</taxon>
        <taxon>Demospongiae</taxon>
        <taxon>Heteroscleromorpha</taxon>
        <taxon>Haplosclerida</taxon>
        <taxon>Niphatidae</taxon>
        <taxon>Amphimedon</taxon>
    </lineage>
</organism>
<dbReference type="Pfam" id="PF12588">
    <property type="entry name" value="PSDC"/>
    <property type="match status" value="1"/>
</dbReference>
<dbReference type="Pfam" id="PF02666">
    <property type="entry name" value="PS_Dcarbxylase"/>
    <property type="match status" value="1"/>
</dbReference>
<reference evidence="4" key="1">
    <citation type="submission" date="2017-05" db="UniProtKB">
        <authorList>
            <consortium name="EnsemblMetazoa"/>
        </authorList>
    </citation>
    <scope>IDENTIFICATION</scope>
</reference>
<evidence type="ECO:0000256" key="2">
    <source>
        <dbReference type="ARBA" id="ARBA00023239"/>
    </source>
</evidence>
<dbReference type="InParanoid" id="A0A1X7TPG4"/>
<dbReference type="EnsemblMetazoa" id="Aqu2.1.16829_001">
    <property type="protein sequence ID" value="Aqu2.1.16829_001"/>
    <property type="gene ID" value="Aqu2.1.16829"/>
</dbReference>
<dbReference type="PANTHER" id="PTHR10067:SF9">
    <property type="entry name" value="PHOSPHATIDYLSERINE DECARBOXYLASE FAMILY PROTEIN (AFU_ORTHOLOGUE AFUA_7G01730)"/>
    <property type="match status" value="1"/>
</dbReference>
<evidence type="ECO:0000313" key="4">
    <source>
        <dbReference type="EnsemblMetazoa" id="Aqu2.1.16829_001"/>
    </source>
</evidence>
<protein>
    <recommendedName>
        <fullName evidence="3">L-tryptophan decarboxylase PsiD-like domain-containing protein</fullName>
    </recommendedName>
</protein>
<dbReference type="OrthoDB" id="5961150at2759"/>
<feature type="domain" description="L-tryptophan decarboxylase PsiD-like" evidence="3">
    <location>
        <begin position="60"/>
        <end position="189"/>
    </location>
</feature>
<sequence>MDKAAKAIPYCVGKWLPSDQAVLDKWLQDLIEEVDGKDSTDCIDDVDAADGGLEIVGLEPPVRALQVLIETDSEVNMFFHQMFRQIPAKDPTCKPHITNYRLMLRLINHIMTKAPEFNESGLVGFPINAILNWPMGTTGGFAAFLNDKVNVHFKNILNHWAIFLKSEESRYVLNKGENGWLGTKALEHMQDFVTDFVCDEDKDYYGFKSWDDFFTREFREGIRPIASPNDPQVIVNACESAPYKIQENVRRRDRFWIKSQPYSIYFMLANDPLAEQFKGQQIGMFHFGGSTHCLVFRKDVNITFDLHGQKKPGLDAKNIPVNAKIATVQ</sequence>
<dbReference type="GO" id="GO:0004609">
    <property type="term" value="F:phosphatidylserine decarboxylase activity"/>
    <property type="evidence" value="ECO:0007669"/>
    <property type="project" value="InterPro"/>
</dbReference>
<accession>A0A1X7TPG4</accession>